<gene>
    <name evidence="1" type="ORF">GMA92_14475</name>
</gene>
<accession>A0A9X4XFU5</accession>
<name>A0A9X4XFU5_9FIRM</name>
<organism evidence="1 2">
    <name type="scientific">Turicibacter sanguinis</name>
    <dbReference type="NCBI Taxonomy" id="154288"/>
    <lineage>
        <taxon>Bacteria</taxon>
        <taxon>Bacillati</taxon>
        <taxon>Bacillota</taxon>
        <taxon>Erysipelotrichia</taxon>
        <taxon>Erysipelotrichales</taxon>
        <taxon>Turicibacteraceae</taxon>
        <taxon>Turicibacter</taxon>
    </lineage>
</organism>
<evidence type="ECO:0000313" key="1">
    <source>
        <dbReference type="EMBL" id="MTK22611.1"/>
    </source>
</evidence>
<evidence type="ECO:0000313" key="2">
    <source>
        <dbReference type="Proteomes" id="UP000487649"/>
    </source>
</evidence>
<proteinExistence type="predicted"/>
<comment type="caution">
    <text evidence="1">The sequence shown here is derived from an EMBL/GenBank/DDBJ whole genome shotgun (WGS) entry which is preliminary data.</text>
</comment>
<reference evidence="1 2" key="1">
    <citation type="journal article" date="2019" name="Nat. Med.">
        <title>A library of human gut bacterial isolates paired with longitudinal multiomics data enables mechanistic microbiome research.</title>
        <authorList>
            <person name="Poyet M."/>
            <person name="Groussin M."/>
            <person name="Gibbons S.M."/>
            <person name="Avila-Pacheco J."/>
            <person name="Jiang X."/>
            <person name="Kearney S.M."/>
            <person name="Perrotta A.R."/>
            <person name="Berdy B."/>
            <person name="Zhao S."/>
            <person name="Lieberman T.D."/>
            <person name="Swanson P.K."/>
            <person name="Smith M."/>
            <person name="Roesemann S."/>
            <person name="Alexander J.E."/>
            <person name="Rich S.A."/>
            <person name="Livny J."/>
            <person name="Vlamakis H."/>
            <person name="Clish C."/>
            <person name="Bullock K."/>
            <person name="Deik A."/>
            <person name="Scott J."/>
            <person name="Pierce K.A."/>
            <person name="Xavier R.J."/>
            <person name="Alm E.J."/>
        </authorList>
    </citation>
    <scope>NUCLEOTIDE SEQUENCE [LARGE SCALE GENOMIC DNA]</scope>
    <source>
        <strain evidence="1 2">BIOML-A198</strain>
    </source>
</reference>
<protein>
    <submittedName>
        <fullName evidence="1">Uncharacterized protein</fullName>
    </submittedName>
</protein>
<dbReference type="Proteomes" id="UP000487649">
    <property type="component" value="Unassembled WGS sequence"/>
</dbReference>
<dbReference type="EMBL" id="WMQE01000045">
    <property type="protein sequence ID" value="MTK22611.1"/>
    <property type="molecule type" value="Genomic_DNA"/>
</dbReference>
<dbReference type="AlphaFoldDB" id="A0A9X4XFU5"/>
<sequence>MRKKRQSMIVLKHENKIYYPKLTIRSCLAIDKLFGDLTRPLLTVISVKTQLLLLSLSLEQYELSDDELYDVADSVEDLNSLILEIYQEAGIINQNQSELETEREYKPTNNVPNDNVTFENHVMDLLGQCTSIGMREEEFYKSTLAQVTRYVEAYNKQQQSELQEKACFDYQLANLIGMSVSRLLSKDAKYPEFKKAYPFIGNDAQERVDEQWEMEVQRIKLREWAEQMNKNFHVVGGE</sequence>